<keyword evidence="3" id="KW-1185">Reference proteome</keyword>
<dbReference type="GeneID" id="77808422"/>
<proteinExistence type="predicted"/>
<accession>A0ABY7CH72</accession>
<evidence type="ECO:0000256" key="1">
    <source>
        <dbReference type="SAM" id="MobiDB-lite"/>
    </source>
</evidence>
<dbReference type="Proteomes" id="UP001164743">
    <property type="component" value="Chromosome 3A"/>
</dbReference>
<feature type="region of interest" description="Disordered" evidence="1">
    <location>
        <begin position="22"/>
        <end position="45"/>
    </location>
</feature>
<feature type="compositionally biased region" description="Polar residues" evidence="1">
    <location>
        <begin position="22"/>
        <end position="33"/>
    </location>
</feature>
<reference evidence="2" key="1">
    <citation type="submission" date="2022-10" db="EMBL/GenBank/DDBJ databases">
        <title>Puccinia triticina Genome sequencing and assembly.</title>
        <authorList>
            <person name="Li C."/>
        </authorList>
    </citation>
    <scope>NUCLEOTIDE SEQUENCE</scope>
    <source>
        <strain evidence="2">Pt15</strain>
    </source>
</reference>
<evidence type="ECO:0000313" key="2">
    <source>
        <dbReference type="EMBL" id="WAQ83180.1"/>
    </source>
</evidence>
<dbReference type="RefSeq" id="XP_053018735.1">
    <property type="nucleotide sequence ID" value="XM_053167527.1"/>
</dbReference>
<sequence length="62" mass="6964">MTRLGLSCLVFLPDNFHPGQLKNFNPTLRPTRNSKPKEPIDIPAGAKTSRAMKFSLELEKNP</sequence>
<organism evidence="2 3">
    <name type="scientific">Puccinia triticina</name>
    <dbReference type="NCBI Taxonomy" id="208348"/>
    <lineage>
        <taxon>Eukaryota</taxon>
        <taxon>Fungi</taxon>
        <taxon>Dikarya</taxon>
        <taxon>Basidiomycota</taxon>
        <taxon>Pucciniomycotina</taxon>
        <taxon>Pucciniomycetes</taxon>
        <taxon>Pucciniales</taxon>
        <taxon>Pucciniaceae</taxon>
        <taxon>Puccinia</taxon>
    </lineage>
</organism>
<dbReference type="EMBL" id="CP110423">
    <property type="protein sequence ID" value="WAQ83180.1"/>
    <property type="molecule type" value="Genomic_DNA"/>
</dbReference>
<name>A0ABY7CH72_9BASI</name>
<protein>
    <submittedName>
        <fullName evidence="2">Uncharacterized protein</fullName>
    </submittedName>
</protein>
<evidence type="ECO:0000313" key="3">
    <source>
        <dbReference type="Proteomes" id="UP001164743"/>
    </source>
</evidence>
<gene>
    <name evidence="2" type="ORF">PtA15_3A549</name>
</gene>